<feature type="transmembrane region" description="Helical" evidence="11">
    <location>
        <begin position="157"/>
        <end position="182"/>
    </location>
</feature>
<gene>
    <name evidence="12" type="ORF">CYLTODRAFT_445346</name>
</gene>
<feature type="region of interest" description="Disordered" evidence="10">
    <location>
        <begin position="484"/>
        <end position="534"/>
    </location>
</feature>
<dbReference type="OrthoDB" id="2874149at2759"/>
<evidence type="ECO:0008006" key="14">
    <source>
        <dbReference type="Google" id="ProtNLM"/>
    </source>
</evidence>
<keyword evidence="4 11" id="KW-0812">Transmembrane</keyword>
<feature type="transmembrane region" description="Helical" evidence="11">
    <location>
        <begin position="203"/>
        <end position="228"/>
    </location>
</feature>
<keyword evidence="8" id="KW-0675">Receptor</keyword>
<reference evidence="12 13" key="1">
    <citation type="journal article" date="2015" name="Fungal Genet. Biol.">
        <title>Evolution of novel wood decay mechanisms in Agaricales revealed by the genome sequences of Fistulina hepatica and Cylindrobasidium torrendii.</title>
        <authorList>
            <person name="Floudas D."/>
            <person name="Held B.W."/>
            <person name="Riley R."/>
            <person name="Nagy L.G."/>
            <person name="Koehler G."/>
            <person name="Ransdell A.S."/>
            <person name="Younus H."/>
            <person name="Chow J."/>
            <person name="Chiniquy J."/>
            <person name="Lipzen A."/>
            <person name="Tritt A."/>
            <person name="Sun H."/>
            <person name="Haridas S."/>
            <person name="LaButti K."/>
            <person name="Ohm R.A."/>
            <person name="Kues U."/>
            <person name="Blanchette R.A."/>
            <person name="Grigoriev I.V."/>
            <person name="Minto R.E."/>
            <person name="Hibbett D.S."/>
        </authorList>
    </citation>
    <scope>NUCLEOTIDE SEQUENCE [LARGE SCALE GENOMIC DNA]</scope>
    <source>
        <strain evidence="12 13">FP15055 ss-10</strain>
    </source>
</reference>
<comment type="subcellular location">
    <subcellularLocation>
        <location evidence="1">Membrane</location>
        <topology evidence="1">Multi-pass membrane protein</topology>
    </subcellularLocation>
</comment>
<proteinExistence type="inferred from homology"/>
<accession>A0A0D7B7G5</accession>
<dbReference type="GO" id="GO:0000750">
    <property type="term" value="P:pheromone-dependent signal transduction involved in conjugation with cellular fusion"/>
    <property type="evidence" value="ECO:0007669"/>
    <property type="project" value="TreeGrafter"/>
</dbReference>
<evidence type="ECO:0000256" key="4">
    <source>
        <dbReference type="ARBA" id="ARBA00022692"/>
    </source>
</evidence>
<evidence type="ECO:0000256" key="7">
    <source>
        <dbReference type="ARBA" id="ARBA00023136"/>
    </source>
</evidence>
<dbReference type="PANTHER" id="PTHR28097:SF1">
    <property type="entry name" value="PHEROMONE A FACTOR RECEPTOR"/>
    <property type="match status" value="1"/>
</dbReference>
<dbReference type="GO" id="GO:0004932">
    <property type="term" value="F:mating-type factor pheromone receptor activity"/>
    <property type="evidence" value="ECO:0007669"/>
    <property type="project" value="InterPro"/>
</dbReference>
<name>A0A0D7B7G5_9AGAR</name>
<evidence type="ECO:0000256" key="1">
    <source>
        <dbReference type="ARBA" id="ARBA00004141"/>
    </source>
</evidence>
<feature type="transmembrane region" description="Helical" evidence="11">
    <location>
        <begin position="68"/>
        <end position="91"/>
    </location>
</feature>
<dbReference type="Proteomes" id="UP000054007">
    <property type="component" value="Unassembled WGS sequence"/>
</dbReference>
<keyword evidence="13" id="KW-1185">Reference proteome</keyword>
<keyword evidence="6" id="KW-0297">G-protein coupled receptor</keyword>
<dbReference type="InterPro" id="IPR001499">
    <property type="entry name" value="GPCR_STE3"/>
</dbReference>
<feature type="transmembrane region" description="Helical" evidence="11">
    <location>
        <begin position="259"/>
        <end position="277"/>
    </location>
</feature>
<evidence type="ECO:0000256" key="6">
    <source>
        <dbReference type="ARBA" id="ARBA00023040"/>
    </source>
</evidence>
<dbReference type="GO" id="GO:0005886">
    <property type="term" value="C:plasma membrane"/>
    <property type="evidence" value="ECO:0007669"/>
    <property type="project" value="TreeGrafter"/>
</dbReference>
<evidence type="ECO:0000313" key="13">
    <source>
        <dbReference type="Proteomes" id="UP000054007"/>
    </source>
</evidence>
<comment type="similarity">
    <text evidence="2">Belongs to the G-protein coupled receptor 4 family.</text>
</comment>
<dbReference type="PANTHER" id="PTHR28097">
    <property type="entry name" value="PHEROMONE A FACTOR RECEPTOR"/>
    <property type="match status" value="1"/>
</dbReference>
<dbReference type="Pfam" id="PF02076">
    <property type="entry name" value="STE3"/>
    <property type="match status" value="1"/>
</dbReference>
<evidence type="ECO:0000256" key="9">
    <source>
        <dbReference type="ARBA" id="ARBA00023224"/>
    </source>
</evidence>
<feature type="transmembrane region" description="Helical" evidence="11">
    <location>
        <begin position="6"/>
        <end position="27"/>
    </location>
</feature>
<evidence type="ECO:0000256" key="5">
    <source>
        <dbReference type="ARBA" id="ARBA00022989"/>
    </source>
</evidence>
<evidence type="ECO:0000256" key="3">
    <source>
        <dbReference type="ARBA" id="ARBA00022507"/>
    </source>
</evidence>
<protein>
    <recommendedName>
        <fullName evidence="14">STE3-domain-containing protein</fullName>
    </recommendedName>
</protein>
<keyword evidence="3" id="KW-0589">Pheromone response</keyword>
<keyword evidence="7 11" id="KW-0472">Membrane</keyword>
<dbReference type="EMBL" id="KN880589">
    <property type="protein sequence ID" value="KIY65476.1"/>
    <property type="molecule type" value="Genomic_DNA"/>
</dbReference>
<feature type="transmembrane region" description="Helical" evidence="11">
    <location>
        <begin position="34"/>
        <end position="56"/>
    </location>
</feature>
<evidence type="ECO:0000256" key="10">
    <source>
        <dbReference type="SAM" id="MobiDB-lite"/>
    </source>
</evidence>
<dbReference type="AlphaFoldDB" id="A0A0D7B7G5"/>
<keyword evidence="5 11" id="KW-1133">Transmembrane helix</keyword>
<organism evidence="12 13">
    <name type="scientific">Cylindrobasidium torrendii FP15055 ss-10</name>
    <dbReference type="NCBI Taxonomy" id="1314674"/>
    <lineage>
        <taxon>Eukaryota</taxon>
        <taxon>Fungi</taxon>
        <taxon>Dikarya</taxon>
        <taxon>Basidiomycota</taxon>
        <taxon>Agaricomycotina</taxon>
        <taxon>Agaricomycetes</taxon>
        <taxon>Agaricomycetidae</taxon>
        <taxon>Agaricales</taxon>
        <taxon>Marasmiineae</taxon>
        <taxon>Physalacriaceae</taxon>
        <taxon>Cylindrobasidium</taxon>
    </lineage>
</organism>
<evidence type="ECO:0000256" key="2">
    <source>
        <dbReference type="ARBA" id="ARBA00011085"/>
    </source>
</evidence>
<feature type="transmembrane region" description="Helical" evidence="11">
    <location>
        <begin position="111"/>
        <end position="132"/>
    </location>
</feature>
<evidence type="ECO:0000256" key="8">
    <source>
        <dbReference type="ARBA" id="ARBA00023170"/>
    </source>
</evidence>
<dbReference type="STRING" id="1314674.A0A0D7B7G5"/>
<evidence type="ECO:0000313" key="12">
    <source>
        <dbReference type="EMBL" id="KIY65476.1"/>
    </source>
</evidence>
<keyword evidence="9" id="KW-0807">Transducer</keyword>
<evidence type="ECO:0000256" key="11">
    <source>
        <dbReference type="SAM" id="Phobius"/>
    </source>
</evidence>
<dbReference type="PRINTS" id="PR00899">
    <property type="entry name" value="GPCRSTE3"/>
</dbReference>
<sequence>MHVELAVLSFLSVLFIFFLLILAYASFRNNSTLIVLAFWLVICNVVYGVDSIVWANNARTFIEAWCDIVTRVLLAANVAIPGATLGLALDLERLAAPRKLHNDTYTRRLRLIYDVTLCFLVPICYIALHLIVQDHRFNIVRDFGCVASIHPSDVSTVIMLVPAALMCAAALSFGGLAGYWLLRLPTIQRIEHLRNRSRLTVKAFQGRLIVVLLMSIVSLVTTSISISADDASLPWISWDVTHVDVDIVDVVQSSRGIQASWVGIFVVGVFFIGLVLAEYRKLGVVHEFFPRAVSMMSVRGRSQDILLPMMAPPLTRAELAAYSPEPVELVSGWDDMLHTKPGRKSPNKLQLTVEIPSSRPTADDVFAADTLKYLKSPQARTLGVVSPALPSPPRRTPSPIRYTPPPPMNAPYPRPPPVNTLHLPAESAFPAVSIAPMPLGGVDATLFRRRPSVPDDVSSTISSLYDMPWPLPPQAAAARASRYSSVDGGEYPITRSLLDQRKTPRHSSIRTPTELEPPSLDEDTFGRKPAVPTM</sequence>